<gene>
    <name evidence="1" type="ORF">FB559_2680</name>
</gene>
<reference evidence="1 2" key="1">
    <citation type="submission" date="2019-06" db="EMBL/GenBank/DDBJ databases">
        <title>Sequencing the genomes of 1000 actinobacteria strains.</title>
        <authorList>
            <person name="Klenk H.-P."/>
        </authorList>
    </citation>
    <scope>NUCLEOTIDE SEQUENCE [LARGE SCALE GENOMIC DNA]</scope>
    <source>
        <strain evidence="1 2">DSM 102200</strain>
    </source>
</reference>
<organism evidence="1 2">
    <name type="scientific">Actinoallomurus bryophytorum</name>
    <dbReference type="NCBI Taxonomy" id="1490222"/>
    <lineage>
        <taxon>Bacteria</taxon>
        <taxon>Bacillati</taxon>
        <taxon>Actinomycetota</taxon>
        <taxon>Actinomycetes</taxon>
        <taxon>Streptosporangiales</taxon>
        <taxon>Thermomonosporaceae</taxon>
        <taxon>Actinoallomurus</taxon>
    </lineage>
</organism>
<sequence length="43" mass="4335">MNRPGQEPGSTGLLGRSWTRRAGNGYAFASASVGGIPAARMAG</sequence>
<accession>A0A543CJ42</accession>
<evidence type="ECO:0000313" key="1">
    <source>
        <dbReference type="EMBL" id="TQL97105.1"/>
    </source>
</evidence>
<protein>
    <submittedName>
        <fullName evidence="1">Uncharacterized protein</fullName>
    </submittedName>
</protein>
<comment type="caution">
    <text evidence="1">The sequence shown here is derived from an EMBL/GenBank/DDBJ whole genome shotgun (WGS) entry which is preliminary data.</text>
</comment>
<keyword evidence="2" id="KW-1185">Reference proteome</keyword>
<name>A0A543CJ42_9ACTN</name>
<evidence type="ECO:0000313" key="2">
    <source>
        <dbReference type="Proteomes" id="UP000316096"/>
    </source>
</evidence>
<dbReference type="Proteomes" id="UP000316096">
    <property type="component" value="Unassembled WGS sequence"/>
</dbReference>
<dbReference type="AlphaFoldDB" id="A0A543CJ42"/>
<proteinExistence type="predicted"/>
<dbReference type="EMBL" id="VFOZ01000001">
    <property type="protein sequence ID" value="TQL97105.1"/>
    <property type="molecule type" value="Genomic_DNA"/>
</dbReference>